<evidence type="ECO:0000313" key="6">
    <source>
        <dbReference type="Proteomes" id="UP000675781"/>
    </source>
</evidence>
<name>A0A941IPT9_9ACTN</name>
<dbReference type="GO" id="GO:0008757">
    <property type="term" value="F:S-adenosylmethionine-dependent methyltransferase activity"/>
    <property type="evidence" value="ECO:0007669"/>
    <property type="project" value="InterPro"/>
</dbReference>
<evidence type="ECO:0000256" key="2">
    <source>
        <dbReference type="ARBA" id="ARBA00022603"/>
    </source>
</evidence>
<dbReference type="InterPro" id="IPR029063">
    <property type="entry name" value="SAM-dependent_MTases_sf"/>
</dbReference>
<keyword evidence="6" id="KW-1185">Reference proteome</keyword>
<feature type="domain" description="Methyltransferase type 11" evidence="4">
    <location>
        <begin position="50"/>
        <end position="142"/>
    </location>
</feature>
<reference evidence="5" key="1">
    <citation type="submission" date="2021-04" db="EMBL/GenBank/DDBJ databases">
        <title>Genome based classification of Actinospica acidithermotolerans sp. nov., an actinobacterium isolated from an Indonesian hot spring.</title>
        <authorList>
            <person name="Kusuma A.B."/>
            <person name="Putra K.E."/>
            <person name="Nafisah S."/>
            <person name="Loh J."/>
            <person name="Nouioui I."/>
            <person name="Goodfellow M."/>
        </authorList>
    </citation>
    <scope>NUCLEOTIDE SEQUENCE</scope>
    <source>
        <strain evidence="5">CSCA 57</strain>
    </source>
</reference>
<dbReference type="CDD" id="cd02440">
    <property type="entry name" value="AdoMet_MTases"/>
    <property type="match status" value="1"/>
</dbReference>
<comment type="similarity">
    <text evidence="1">Belongs to the methyltransferase superfamily.</text>
</comment>
<sequence>MAEQRQRSGVFGEAVEAYESARPDYPDELVSDVLAYAAQGREDASVGRIVEVGAGTGKASVAFAARGLKLTSIEADPRMAEALTRNCGAFPDATVVVSRFEDWPGVAGGADLLFSAQAWHWVDPATRWDRAAAILRPGGAVAVWWNNFSLDDAVFRGELQDVHARHGVPELAEITLGRDDDPRHVAGHDWPYADLTAHPGFHDVEHRAYERAIAFTARRYTDLLQSLSSYRILEDDARSRLLEDLTATVEAHGDEVVLTVTTNVYLARTLDTPAS</sequence>
<organism evidence="5 6">
    <name type="scientific">Actinospica durhamensis</name>
    <dbReference type="NCBI Taxonomy" id="1508375"/>
    <lineage>
        <taxon>Bacteria</taxon>
        <taxon>Bacillati</taxon>
        <taxon>Actinomycetota</taxon>
        <taxon>Actinomycetes</taxon>
        <taxon>Catenulisporales</taxon>
        <taxon>Actinospicaceae</taxon>
        <taxon>Actinospica</taxon>
    </lineage>
</organism>
<dbReference type="Pfam" id="PF08241">
    <property type="entry name" value="Methyltransf_11"/>
    <property type="match status" value="1"/>
</dbReference>
<evidence type="ECO:0000256" key="3">
    <source>
        <dbReference type="ARBA" id="ARBA00022679"/>
    </source>
</evidence>
<dbReference type="PANTHER" id="PTHR44942">
    <property type="entry name" value="METHYLTRANSF_11 DOMAIN-CONTAINING PROTEIN"/>
    <property type="match status" value="1"/>
</dbReference>
<evidence type="ECO:0000313" key="5">
    <source>
        <dbReference type="EMBL" id="MBR7836910.1"/>
    </source>
</evidence>
<dbReference type="Gene3D" id="3.40.50.150">
    <property type="entry name" value="Vaccinia Virus protein VP39"/>
    <property type="match status" value="1"/>
</dbReference>
<dbReference type="RefSeq" id="WP_212531382.1">
    <property type="nucleotide sequence ID" value="NZ_JAGSOG010000169.1"/>
</dbReference>
<dbReference type="InterPro" id="IPR013216">
    <property type="entry name" value="Methyltransf_11"/>
</dbReference>
<keyword evidence="3" id="KW-0808">Transferase</keyword>
<evidence type="ECO:0000256" key="1">
    <source>
        <dbReference type="ARBA" id="ARBA00008361"/>
    </source>
</evidence>
<dbReference type="EMBL" id="JAGSOG010000169">
    <property type="protein sequence ID" value="MBR7836910.1"/>
    <property type="molecule type" value="Genomic_DNA"/>
</dbReference>
<gene>
    <name evidence="5" type="ORF">KDL01_26770</name>
</gene>
<evidence type="ECO:0000259" key="4">
    <source>
        <dbReference type="Pfam" id="PF08241"/>
    </source>
</evidence>
<accession>A0A941IPT9</accession>
<keyword evidence="2 5" id="KW-0489">Methyltransferase</keyword>
<comment type="caution">
    <text evidence="5">The sequence shown here is derived from an EMBL/GenBank/DDBJ whole genome shotgun (WGS) entry which is preliminary data.</text>
</comment>
<protein>
    <submittedName>
        <fullName evidence="5">Class I SAM-dependent methyltransferase</fullName>
    </submittedName>
</protein>
<dbReference type="Proteomes" id="UP000675781">
    <property type="component" value="Unassembled WGS sequence"/>
</dbReference>
<dbReference type="PANTHER" id="PTHR44942:SF4">
    <property type="entry name" value="METHYLTRANSFERASE TYPE 11 DOMAIN-CONTAINING PROTEIN"/>
    <property type="match status" value="1"/>
</dbReference>
<dbReference type="InterPro" id="IPR051052">
    <property type="entry name" value="Diverse_substrate_MTase"/>
</dbReference>
<dbReference type="AlphaFoldDB" id="A0A941IPT9"/>
<dbReference type="SUPFAM" id="SSF53335">
    <property type="entry name" value="S-adenosyl-L-methionine-dependent methyltransferases"/>
    <property type="match status" value="1"/>
</dbReference>
<proteinExistence type="inferred from homology"/>
<dbReference type="GO" id="GO:0032259">
    <property type="term" value="P:methylation"/>
    <property type="evidence" value="ECO:0007669"/>
    <property type="project" value="UniProtKB-KW"/>
</dbReference>